<dbReference type="Proteomes" id="UP001307168">
    <property type="component" value="Unassembled WGS sequence"/>
</dbReference>
<keyword evidence="3" id="KW-1185">Reference proteome</keyword>
<gene>
    <name evidence="2" type="ORF">P4706_08450</name>
</gene>
<dbReference type="AlphaFoldDB" id="A0AAW9N9X0"/>
<keyword evidence="1" id="KW-0472">Membrane</keyword>
<accession>A0AAW9N9X0</accession>
<keyword evidence="1" id="KW-1133">Transmembrane helix</keyword>
<evidence type="ECO:0000313" key="3">
    <source>
        <dbReference type="Proteomes" id="UP001307168"/>
    </source>
</evidence>
<protein>
    <recommendedName>
        <fullName evidence="4">Preprotein translocase subunit SecE</fullName>
    </recommendedName>
</protein>
<sequence length="50" mass="5479">MFKIDPEKQKLLRTYSLIAIAASLIVIAYNINAYLGDIVDLLGALVNKGN</sequence>
<proteinExistence type="predicted"/>
<organism evidence="2 3">
    <name type="scientific">Peribacillus castrilensis</name>
    <dbReference type="NCBI Taxonomy" id="2897690"/>
    <lineage>
        <taxon>Bacteria</taxon>
        <taxon>Bacillati</taxon>
        <taxon>Bacillota</taxon>
        <taxon>Bacilli</taxon>
        <taxon>Bacillales</taxon>
        <taxon>Bacillaceae</taxon>
        <taxon>Peribacillus</taxon>
    </lineage>
</organism>
<comment type="caution">
    <text evidence="2">The sequence shown here is derived from an EMBL/GenBank/DDBJ whole genome shotgun (WGS) entry which is preliminary data.</text>
</comment>
<evidence type="ECO:0000313" key="2">
    <source>
        <dbReference type="EMBL" id="MEC0273103.1"/>
    </source>
</evidence>
<dbReference type="RefSeq" id="WP_367406605.1">
    <property type="nucleotide sequence ID" value="NZ_JARNBH010000008.1"/>
</dbReference>
<evidence type="ECO:0000256" key="1">
    <source>
        <dbReference type="SAM" id="Phobius"/>
    </source>
</evidence>
<feature type="transmembrane region" description="Helical" evidence="1">
    <location>
        <begin position="12"/>
        <end position="31"/>
    </location>
</feature>
<dbReference type="EMBL" id="JARNBH010000008">
    <property type="protein sequence ID" value="MEC0273103.1"/>
    <property type="molecule type" value="Genomic_DNA"/>
</dbReference>
<evidence type="ECO:0008006" key="4">
    <source>
        <dbReference type="Google" id="ProtNLM"/>
    </source>
</evidence>
<name>A0AAW9N9X0_9BACI</name>
<keyword evidence="1" id="KW-0812">Transmembrane</keyword>
<reference evidence="2 3" key="1">
    <citation type="submission" date="2023-03" db="EMBL/GenBank/DDBJ databases">
        <title>Bacillus Genome Sequencing.</title>
        <authorList>
            <person name="Dunlap C."/>
        </authorList>
    </citation>
    <scope>NUCLEOTIDE SEQUENCE [LARGE SCALE GENOMIC DNA]</scope>
    <source>
        <strain evidence="2 3">B-41290</strain>
    </source>
</reference>